<accession>W1NE91</accession>
<dbReference type="eggNOG" id="ENOG502QS8T">
    <property type="taxonomic scope" value="Eukaryota"/>
</dbReference>
<feature type="zinc finger region" description="FLZ-type" evidence="3">
    <location>
        <begin position="437"/>
        <end position="481"/>
    </location>
</feature>
<feature type="compositionally biased region" description="Low complexity" evidence="4">
    <location>
        <begin position="262"/>
        <end position="272"/>
    </location>
</feature>
<name>W1NE91_AMBTC</name>
<keyword evidence="7" id="KW-1185">Reference proteome</keyword>
<keyword evidence="2" id="KW-0479">Metal-binding</keyword>
<dbReference type="Gramene" id="ERM93485">
    <property type="protein sequence ID" value="ERM93485"/>
    <property type="gene ID" value="AMTR_s00004p00011050"/>
</dbReference>
<dbReference type="EMBL" id="KI397628">
    <property type="protein sequence ID" value="ERM93485.1"/>
    <property type="molecule type" value="Genomic_DNA"/>
</dbReference>
<dbReference type="Pfam" id="PF04570">
    <property type="entry name" value="zf-FLZ"/>
    <property type="match status" value="1"/>
</dbReference>
<dbReference type="GO" id="GO:0046872">
    <property type="term" value="F:metal ion binding"/>
    <property type="evidence" value="ECO:0007669"/>
    <property type="project" value="UniProtKB-KW"/>
</dbReference>
<evidence type="ECO:0000259" key="5">
    <source>
        <dbReference type="PROSITE" id="PS51795"/>
    </source>
</evidence>
<feature type="region of interest" description="Disordered" evidence="4">
    <location>
        <begin position="234"/>
        <end position="273"/>
    </location>
</feature>
<sequence>MADYVSDTASVTEKFNKPSSSSFFGSPRLFTGFGTKGFSESDTATSPTSILDSKPFTGFGSHFWPDTKQLSSPRSNFEQRRALEKMDSKGIGLGIVDSLTTENNDKDSKKPDARMVVFGSHLKISIPPYDPTLVSQASPLNLADSSPFLSKPRFDPSTPDLFGEAQFGCPENSRETQFGYSNSSSSVPFSPSNHFGPANPTSSSETGFMFSNSLPFSPKHIFYSVASANSSETQLGGLNSLSSSPFSHENPAYSSETRFGKSNSNSSLPLSPQNVIISPRRTNFSGAQIGNSSESTERPIVHSTSKGSLLFSPKNLVDSASFVNSSGTGLVYLNSNGSQGSSFQLEKRVIDSKDRVNSMEVSSPLSVGSPRVFTGCLSASEMEQSEDYTCIISHGPNSRTTHIFDNCVVESPFVGSFSTKKENWAVYENQSTYPSHDFLSICFACKKKLGQGEDIFMYRGEKAFCSRECRSLEMMFDEGPENCFSDSSVSSNAADTDRICLPQIFFVFHESEITSITASLWFRSEITGLKSTTHKLTKSAWSCEHFLSSGE</sequence>
<proteinExistence type="inferred from homology"/>
<comment type="similarity">
    <text evidence="1">Belongs to the FLZ family.</text>
</comment>
<feature type="region of interest" description="Disordered" evidence="4">
    <location>
        <begin position="1"/>
        <end position="21"/>
    </location>
</feature>
<evidence type="ECO:0000256" key="4">
    <source>
        <dbReference type="SAM" id="MobiDB-lite"/>
    </source>
</evidence>
<evidence type="ECO:0000313" key="7">
    <source>
        <dbReference type="Proteomes" id="UP000017836"/>
    </source>
</evidence>
<dbReference type="AlphaFoldDB" id="W1NE91"/>
<protein>
    <recommendedName>
        <fullName evidence="5">FLZ-type domain-containing protein</fullName>
    </recommendedName>
</protein>
<dbReference type="Proteomes" id="UP000017836">
    <property type="component" value="Unassembled WGS sequence"/>
</dbReference>
<reference evidence="7" key="1">
    <citation type="journal article" date="2013" name="Science">
        <title>The Amborella genome and the evolution of flowering plants.</title>
        <authorList>
            <consortium name="Amborella Genome Project"/>
        </authorList>
    </citation>
    <scope>NUCLEOTIDE SEQUENCE [LARGE SCALE GENOMIC DNA]</scope>
</reference>
<evidence type="ECO:0000256" key="2">
    <source>
        <dbReference type="ARBA" id="ARBA00022723"/>
    </source>
</evidence>
<dbReference type="HOGENOM" id="CLU_494649_0_0_1"/>
<feature type="domain" description="FLZ-type" evidence="5">
    <location>
        <begin position="437"/>
        <end position="481"/>
    </location>
</feature>
<evidence type="ECO:0000313" key="6">
    <source>
        <dbReference type="EMBL" id="ERM93485.1"/>
    </source>
</evidence>
<dbReference type="PANTHER" id="PTHR46443:SF3">
    <property type="entry name" value="PROTEIN MARD1"/>
    <property type="match status" value="1"/>
</dbReference>
<gene>
    <name evidence="6" type="ORF">AMTR_s00004p00011050</name>
</gene>
<feature type="compositionally biased region" description="Polar residues" evidence="4">
    <location>
        <begin position="234"/>
        <end position="261"/>
    </location>
</feature>
<evidence type="ECO:0000256" key="1">
    <source>
        <dbReference type="ARBA" id="ARBA00009374"/>
    </source>
</evidence>
<feature type="compositionally biased region" description="Polar residues" evidence="4">
    <location>
        <begin position="7"/>
        <end position="21"/>
    </location>
</feature>
<dbReference type="InterPro" id="IPR044593">
    <property type="entry name" value="FLZ8/MARD1"/>
</dbReference>
<organism evidence="6 7">
    <name type="scientific">Amborella trichopoda</name>
    <dbReference type="NCBI Taxonomy" id="13333"/>
    <lineage>
        <taxon>Eukaryota</taxon>
        <taxon>Viridiplantae</taxon>
        <taxon>Streptophyta</taxon>
        <taxon>Embryophyta</taxon>
        <taxon>Tracheophyta</taxon>
        <taxon>Spermatophyta</taxon>
        <taxon>Magnoliopsida</taxon>
        <taxon>Amborellales</taxon>
        <taxon>Amborellaceae</taxon>
        <taxon>Amborella</taxon>
    </lineage>
</organism>
<evidence type="ECO:0000256" key="3">
    <source>
        <dbReference type="PROSITE-ProRule" id="PRU01131"/>
    </source>
</evidence>
<dbReference type="InterPro" id="IPR007650">
    <property type="entry name" value="Zf-FLZ_dom"/>
</dbReference>
<dbReference type="PANTHER" id="PTHR46443">
    <property type="entry name" value="FCS-LIKE ZINC FINGER 8"/>
    <property type="match status" value="1"/>
</dbReference>
<dbReference type="PROSITE" id="PS51795">
    <property type="entry name" value="ZF_FLZ"/>
    <property type="match status" value="1"/>
</dbReference>